<dbReference type="STRING" id="1618384.UW68_C0034G0002"/>
<protein>
    <submittedName>
        <fullName evidence="2">Uncharacterized protein</fullName>
    </submittedName>
</protein>
<proteinExistence type="predicted"/>
<feature type="transmembrane region" description="Helical" evidence="1">
    <location>
        <begin position="7"/>
        <end position="24"/>
    </location>
</feature>
<keyword evidence="1" id="KW-0472">Membrane</keyword>
<reference evidence="2 3" key="1">
    <citation type="journal article" date="2015" name="Nature">
        <title>rRNA introns, odd ribosomes, and small enigmatic genomes across a large radiation of phyla.</title>
        <authorList>
            <person name="Brown C.T."/>
            <person name="Hug L.A."/>
            <person name="Thomas B.C."/>
            <person name="Sharon I."/>
            <person name="Castelle C.J."/>
            <person name="Singh A."/>
            <person name="Wilkins M.J."/>
            <person name="Williams K.H."/>
            <person name="Banfield J.F."/>
        </authorList>
    </citation>
    <scope>NUCLEOTIDE SEQUENCE [LARGE SCALE GENOMIC DNA]</scope>
</reference>
<keyword evidence="1" id="KW-0812">Transmembrane</keyword>
<accession>A0A0G1JMB6</accession>
<name>A0A0G1JMB6_9BACT</name>
<gene>
    <name evidence="2" type="ORF">UW68_C0034G0002</name>
</gene>
<evidence type="ECO:0000313" key="2">
    <source>
        <dbReference type="EMBL" id="KKT72533.1"/>
    </source>
</evidence>
<organism evidence="2 3">
    <name type="scientific">Candidatus Collierbacteria bacterium GW2011_GWB1_44_6</name>
    <dbReference type="NCBI Taxonomy" id="1618384"/>
    <lineage>
        <taxon>Bacteria</taxon>
        <taxon>Candidatus Collieribacteriota</taxon>
    </lineage>
</organism>
<sequence length="162" mass="18281">MKTTRVLTIAWFVLLIGLAIFGFYRTSSPKEFTVQTDLHQPYIWYGDCSKIIGDGETVIHLSSTSQFTIYDSEGLYVTSGFPGELLPGESTGPYVADFQTKLGERYSLGGGTVKIWTDYPANISFESFQYGYGQLAWASLFFLFFSCWIALEAYLNQNKHLL</sequence>
<keyword evidence="1" id="KW-1133">Transmembrane helix</keyword>
<evidence type="ECO:0000256" key="1">
    <source>
        <dbReference type="SAM" id="Phobius"/>
    </source>
</evidence>
<evidence type="ECO:0000313" key="3">
    <source>
        <dbReference type="Proteomes" id="UP000034835"/>
    </source>
</evidence>
<feature type="transmembrane region" description="Helical" evidence="1">
    <location>
        <begin position="135"/>
        <end position="155"/>
    </location>
</feature>
<dbReference type="AlphaFoldDB" id="A0A0G1JMB6"/>
<dbReference type="EMBL" id="LCJG01000034">
    <property type="protein sequence ID" value="KKT72533.1"/>
    <property type="molecule type" value="Genomic_DNA"/>
</dbReference>
<comment type="caution">
    <text evidence="2">The sequence shown here is derived from an EMBL/GenBank/DDBJ whole genome shotgun (WGS) entry which is preliminary data.</text>
</comment>
<dbReference type="Proteomes" id="UP000034835">
    <property type="component" value="Unassembled WGS sequence"/>
</dbReference>